<keyword evidence="2 4" id="KW-0378">Hydrolase</keyword>
<dbReference type="GO" id="GO:0019693">
    <property type="term" value="P:ribose phosphate metabolic process"/>
    <property type="evidence" value="ECO:0007669"/>
    <property type="project" value="TreeGrafter"/>
</dbReference>
<evidence type="ECO:0000259" key="3">
    <source>
        <dbReference type="PROSITE" id="PS51462"/>
    </source>
</evidence>
<proteinExistence type="predicted"/>
<dbReference type="FunFam" id="3.90.79.10:FF:000024">
    <property type="entry name" value="ADP-ribose pyrophosphatase"/>
    <property type="match status" value="1"/>
</dbReference>
<protein>
    <submittedName>
        <fullName evidence="4">NUDIX hydrolase</fullName>
    </submittedName>
</protein>
<dbReference type="InterPro" id="IPR020084">
    <property type="entry name" value="NUDIX_hydrolase_CS"/>
</dbReference>
<accession>A0A3E3EAF0</accession>
<evidence type="ECO:0000256" key="2">
    <source>
        <dbReference type="ARBA" id="ARBA00022801"/>
    </source>
</evidence>
<name>A0A3E3EAF0_9FIRM</name>
<evidence type="ECO:0000256" key="1">
    <source>
        <dbReference type="ARBA" id="ARBA00001946"/>
    </source>
</evidence>
<gene>
    <name evidence="4" type="ORF">DXB93_13745</name>
</gene>
<evidence type="ECO:0000313" key="4">
    <source>
        <dbReference type="EMBL" id="RGD82195.1"/>
    </source>
</evidence>
<evidence type="ECO:0000313" key="5">
    <source>
        <dbReference type="Proteomes" id="UP000261032"/>
    </source>
</evidence>
<dbReference type="GO" id="GO:0006753">
    <property type="term" value="P:nucleoside phosphate metabolic process"/>
    <property type="evidence" value="ECO:0007669"/>
    <property type="project" value="TreeGrafter"/>
</dbReference>
<dbReference type="PANTHER" id="PTHR11839:SF18">
    <property type="entry name" value="NUDIX HYDROLASE DOMAIN-CONTAINING PROTEIN"/>
    <property type="match status" value="1"/>
</dbReference>
<dbReference type="GO" id="GO:0005829">
    <property type="term" value="C:cytosol"/>
    <property type="evidence" value="ECO:0007669"/>
    <property type="project" value="TreeGrafter"/>
</dbReference>
<dbReference type="SUPFAM" id="SSF55811">
    <property type="entry name" value="Nudix"/>
    <property type="match status" value="1"/>
</dbReference>
<sequence>MEKKISSEIIYDGKIITVYKDKVECENGNLATREVVRHHGGVGVLAIVDDKILLVKQYRYPNAVDTLEIPAGKLELNEDTAICALRELEEETGYSAKKISLISKFLPTPGYSDEWLYVYEAHDVYKVENPLECDEGEVIELIKMDIDTAYHKVVNGEIFDSKTMIAILHAYINKNKS</sequence>
<reference evidence="4 5" key="1">
    <citation type="submission" date="2018-08" db="EMBL/GenBank/DDBJ databases">
        <title>A genome reference for cultivated species of the human gut microbiota.</title>
        <authorList>
            <person name="Zou Y."/>
            <person name="Xue W."/>
            <person name="Luo G."/>
        </authorList>
    </citation>
    <scope>NUCLEOTIDE SEQUENCE [LARGE SCALE GENOMIC DNA]</scope>
    <source>
        <strain evidence="4 5">OM06-4</strain>
    </source>
</reference>
<dbReference type="PROSITE" id="PS00893">
    <property type="entry name" value="NUDIX_BOX"/>
    <property type="match status" value="1"/>
</dbReference>
<dbReference type="EMBL" id="QUSL01000025">
    <property type="protein sequence ID" value="RGD82195.1"/>
    <property type="molecule type" value="Genomic_DNA"/>
</dbReference>
<organism evidence="4 5">
    <name type="scientific">Thomasclavelia ramosa</name>
    <dbReference type="NCBI Taxonomy" id="1547"/>
    <lineage>
        <taxon>Bacteria</taxon>
        <taxon>Bacillati</taxon>
        <taxon>Bacillota</taxon>
        <taxon>Erysipelotrichia</taxon>
        <taxon>Erysipelotrichales</taxon>
        <taxon>Coprobacillaceae</taxon>
        <taxon>Thomasclavelia</taxon>
    </lineage>
</organism>
<comment type="cofactor">
    <cofactor evidence="1">
        <name>Mg(2+)</name>
        <dbReference type="ChEBI" id="CHEBI:18420"/>
    </cofactor>
</comment>
<dbReference type="InterPro" id="IPR000086">
    <property type="entry name" value="NUDIX_hydrolase_dom"/>
</dbReference>
<feature type="domain" description="Nudix hydrolase" evidence="3">
    <location>
        <begin position="37"/>
        <end position="166"/>
    </location>
</feature>
<dbReference type="PANTHER" id="PTHR11839">
    <property type="entry name" value="UDP/ADP-SUGAR PYROPHOSPHATASE"/>
    <property type="match status" value="1"/>
</dbReference>
<comment type="caution">
    <text evidence="4">The sequence shown here is derived from an EMBL/GenBank/DDBJ whole genome shotgun (WGS) entry which is preliminary data.</text>
</comment>
<dbReference type="GO" id="GO:0016787">
    <property type="term" value="F:hydrolase activity"/>
    <property type="evidence" value="ECO:0007669"/>
    <property type="project" value="UniProtKB-KW"/>
</dbReference>
<dbReference type="Gene3D" id="3.90.79.10">
    <property type="entry name" value="Nucleoside Triphosphate Pyrophosphohydrolase"/>
    <property type="match status" value="1"/>
</dbReference>
<dbReference type="RefSeq" id="WP_117582093.1">
    <property type="nucleotide sequence ID" value="NZ_QUSL01000025.1"/>
</dbReference>
<dbReference type="Pfam" id="PF00293">
    <property type="entry name" value="NUDIX"/>
    <property type="match status" value="1"/>
</dbReference>
<dbReference type="InterPro" id="IPR015797">
    <property type="entry name" value="NUDIX_hydrolase-like_dom_sf"/>
</dbReference>
<dbReference type="PROSITE" id="PS51462">
    <property type="entry name" value="NUDIX"/>
    <property type="match status" value="1"/>
</dbReference>
<dbReference type="CDD" id="cd03424">
    <property type="entry name" value="NUDIX_ADPRase_Nudt5_UGPPase_Nudt14"/>
    <property type="match status" value="1"/>
</dbReference>
<dbReference type="Proteomes" id="UP000261032">
    <property type="component" value="Unassembled WGS sequence"/>
</dbReference>
<dbReference type="AlphaFoldDB" id="A0A3E3EAF0"/>